<accession>A0ABX3KX49</accession>
<dbReference type="RefSeq" id="WP_077463890.1">
    <property type="nucleotide sequence ID" value="NZ_MLAA01000035.1"/>
</dbReference>
<organism evidence="1 2">
    <name type="scientific">Rodentibacter caecimuris</name>
    <dbReference type="NCBI Taxonomy" id="1796644"/>
    <lineage>
        <taxon>Bacteria</taxon>
        <taxon>Pseudomonadati</taxon>
        <taxon>Pseudomonadota</taxon>
        <taxon>Gammaproteobacteria</taxon>
        <taxon>Pasteurellales</taxon>
        <taxon>Pasteurellaceae</taxon>
        <taxon>Rodentibacter</taxon>
    </lineage>
</organism>
<reference evidence="1 2" key="1">
    <citation type="submission" date="2016-10" db="EMBL/GenBank/DDBJ databases">
        <title>Rodentibacter gen. nov. and new species.</title>
        <authorList>
            <person name="Christensen H."/>
        </authorList>
    </citation>
    <scope>NUCLEOTIDE SEQUENCE [LARGE SCALE GENOMIC DNA]</scope>
    <source>
        <strain evidence="1 2">1998236014</strain>
    </source>
</reference>
<dbReference type="Proteomes" id="UP000188820">
    <property type="component" value="Unassembled WGS sequence"/>
</dbReference>
<protein>
    <recommendedName>
        <fullName evidence="3">Homing endonuclease LAGLIDADG domain-containing protein</fullName>
    </recommendedName>
</protein>
<proteinExistence type="predicted"/>
<gene>
    <name evidence="1" type="ORF">BKG89_08120</name>
</gene>
<sequence length="102" mass="11747">MENKNIELVKKLLIKRGFDIHPMTEGVMVCAYQDKRINRNSFVCSWLGNNLTVSISINGKADSKKSTKLIKDVFGKHFSIKHLNDCPFEGRQANYFSLQFLH</sequence>
<evidence type="ECO:0000313" key="2">
    <source>
        <dbReference type="Proteomes" id="UP000188820"/>
    </source>
</evidence>
<comment type="caution">
    <text evidence="1">The sequence shown here is derived from an EMBL/GenBank/DDBJ whole genome shotgun (WGS) entry which is preliminary data.</text>
</comment>
<evidence type="ECO:0000313" key="1">
    <source>
        <dbReference type="EMBL" id="OOF68308.1"/>
    </source>
</evidence>
<evidence type="ECO:0008006" key="3">
    <source>
        <dbReference type="Google" id="ProtNLM"/>
    </source>
</evidence>
<dbReference type="EMBL" id="MLAA01000035">
    <property type="protein sequence ID" value="OOF68308.1"/>
    <property type="molecule type" value="Genomic_DNA"/>
</dbReference>
<keyword evidence="2" id="KW-1185">Reference proteome</keyword>
<name>A0ABX3KX49_9PAST</name>